<reference evidence="2 3" key="1">
    <citation type="submission" date="2019-01" db="EMBL/GenBank/DDBJ databases">
        <title>A draft genome assembly of the solar-powered sea slug Elysia chlorotica.</title>
        <authorList>
            <person name="Cai H."/>
            <person name="Li Q."/>
            <person name="Fang X."/>
            <person name="Li J."/>
            <person name="Curtis N.E."/>
            <person name="Altenburger A."/>
            <person name="Shibata T."/>
            <person name="Feng M."/>
            <person name="Maeda T."/>
            <person name="Schwartz J.A."/>
            <person name="Shigenobu S."/>
            <person name="Lundholm N."/>
            <person name="Nishiyama T."/>
            <person name="Yang H."/>
            <person name="Hasebe M."/>
            <person name="Li S."/>
            <person name="Pierce S.K."/>
            <person name="Wang J."/>
        </authorList>
    </citation>
    <scope>NUCLEOTIDE SEQUENCE [LARGE SCALE GENOMIC DNA]</scope>
    <source>
        <strain evidence="2">EC2010</strain>
        <tissue evidence="2">Whole organism of an adult</tissue>
    </source>
</reference>
<feature type="compositionally biased region" description="Polar residues" evidence="1">
    <location>
        <begin position="798"/>
        <end position="808"/>
    </location>
</feature>
<feature type="compositionally biased region" description="Low complexity" evidence="1">
    <location>
        <begin position="853"/>
        <end position="866"/>
    </location>
</feature>
<proteinExistence type="predicted"/>
<feature type="compositionally biased region" description="Low complexity" evidence="1">
    <location>
        <begin position="696"/>
        <end position="712"/>
    </location>
</feature>
<comment type="caution">
    <text evidence="2">The sequence shown here is derived from an EMBL/GenBank/DDBJ whole genome shotgun (WGS) entry which is preliminary data.</text>
</comment>
<gene>
    <name evidence="2" type="ORF">EGW08_005386</name>
</gene>
<feature type="compositionally biased region" description="Polar residues" evidence="1">
    <location>
        <begin position="867"/>
        <end position="892"/>
    </location>
</feature>
<dbReference type="PANTHER" id="PTHR14382:SF1">
    <property type="entry name" value="MDM2-BINDING PROTEIN"/>
    <property type="match status" value="1"/>
</dbReference>
<accession>A0A433TZ46</accession>
<evidence type="ECO:0000256" key="1">
    <source>
        <dbReference type="SAM" id="MobiDB-lite"/>
    </source>
</evidence>
<dbReference type="AlphaFoldDB" id="A0A433TZ46"/>
<sequence length="920" mass="103704">MGRFLIVTVTGSGESHEAESNTSLYLEKASSAVQNNSHSGDFLFKSIITDSKLCKVKKIFPENGWALLADYKQIWITPACDENGQETAFERDLLLADCLHEVADSLPYTGAILRVSLFDNCTDIKEDEQCDHFIPVAGALRRLREWHNGQILLVNNTEKLPSSREPLVDLGHCEVVDNVEQLKLSIPSWEGKIAVVDRIESKGPTFTGCCLNSDVWEKLLSEKVQTCMTYVHKSKGIGKRCKPDPVQLQSTRPVCGRTMEILQEVDLRTFPYFLSDCWSLSLNVHEGHPDVLMKYIQELEQVGLLARLRVYSDGRYIPCCGRTNSLNTEAWKKRILGNSCEEPPEKSVANSVIFIYLLLLPPIDRALSSSVAVQVLLSPQEINQNVIELMTKQSIPESYGPQIDQAHLNSDLRVLQSEGFQNLQKLLQEHNETTAKSLENTQELGESDVEKMRQDIMEIASEMQDKIVSSAFKNQRTLMEYMQEGSHYQTIPLQWIAESSLEPAKFPEKMALQAKYAKSIAFQSYPSTDSLLNYSPISLEEMEKKRYTTDFDVDDILRMFNKDGSPVAPPFTPEKVVGRNLCRVDSTPDLNTQWPNSQSIQYHDIYYYMDENDLGLEKKYSKIRDKVLEQDTLCTFVSPVKKRTQKLQRMSPIRSSPRRRNSAQHLMTRNRSDSFQSSSSQLPPHQLMAQDVFKQPRPSLHSPSPRLLSTSLNASGSIPSASQLHSGNRTAASSTSHFMSQPVSHSTPLSSLPRRVSPHKKLLSRSHSLTGVQTLPAVTSKNNRLNFNPKKEHEPLVSQRSQQLSTSEASRRQSFHAMSSISDPPVRKSPRKTAIKALDSSKHENQMSWQRTSDSSLSNVSKSCSSERTGLSRTSSALDLDETSQQSQSGLQQPKMKRSDRHKLKLKSIIKNVLEEKGVT</sequence>
<dbReference type="OrthoDB" id="8633268at2759"/>
<feature type="non-terminal residue" evidence="2">
    <location>
        <position position="920"/>
    </location>
</feature>
<feature type="region of interest" description="Disordered" evidence="1">
    <location>
        <begin position="643"/>
        <end position="682"/>
    </location>
</feature>
<organism evidence="2 3">
    <name type="scientific">Elysia chlorotica</name>
    <name type="common">Eastern emerald elysia</name>
    <name type="synonym">Sea slug</name>
    <dbReference type="NCBI Taxonomy" id="188477"/>
    <lineage>
        <taxon>Eukaryota</taxon>
        <taxon>Metazoa</taxon>
        <taxon>Spiralia</taxon>
        <taxon>Lophotrochozoa</taxon>
        <taxon>Mollusca</taxon>
        <taxon>Gastropoda</taxon>
        <taxon>Heterobranchia</taxon>
        <taxon>Euthyneura</taxon>
        <taxon>Panpulmonata</taxon>
        <taxon>Sacoglossa</taxon>
        <taxon>Placobranchoidea</taxon>
        <taxon>Plakobranchidae</taxon>
        <taxon>Elysia</taxon>
    </lineage>
</organism>
<feature type="compositionally biased region" description="Basic residues" evidence="1">
    <location>
        <begin position="895"/>
        <end position="904"/>
    </location>
</feature>
<dbReference type="InterPro" id="IPR039061">
    <property type="entry name" value="MTBP"/>
</dbReference>
<feature type="compositionally biased region" description="Polar residues" evidence="1">
    <location>
        <begin position="713"/>
        <end position="750"/>
    </location>
</feature>
<dbReference type="STRING" id="188477.A0A433TZ46"/>
<dbReference type="GO" id="GO:0000776">
    <property type="term" value="C:kinetochore"/>
    <property type="evidence" value="ECO:0007669"/>
    <property type="project" value="TreeGrafter"/>
</dbReference>
<evidence type="ECO:0000313" key="2">
    <source>
        <dbReference type="EMBL" id="RUS86849.1"/>
    </source>
</evidence>
<dbReference type="PANTHER" id="PTHR14382">
    <property type="entry name" value="MDM2-BINDING PROTEIN"/>
    <property type="match status" value="1"/>
</dbReference>
<dbReference type="GO" id="GO:0031396">
    <property type="term" value="P:regulation of protein ubiquitination"/>
    <property type="evidence" value="ECO:0007669"/>
    <property type="project" value="InterPro"/>
</dbReference>
<keyword evidence="3" id="KW-1185">Reference proteome</keyword>
<evidence type="ECO:0000313" key="3">
    <source>
        <dbReference type="Proteomes" id="UP000271974"/>
    </source>
</evidence>
<feature type="region of interest" description="Disordered" evidence="1">
    <location>
        <begin position="695"/>
        <end position="904"/>
    </location>
</feature>
<dbReference type="Proteomes" id="UP000271974">
    <property type="component" value="Unassembled WGS sequence"/>
</dbReference>
<dbReference type="GO" id="GO:0007089">
    <property type="term" value="P:traversing start control point of mitotic cell cycle"/>
    <property type="evidence" value="ECO:0007669"/>
    <property type="project" value="TreeGrafter"/>
</dbReference>
<protein>
    <submittedName>
        <fullName evidence="2">Uncharacterized protein</fullName>
    </submittedName>
</protein>
<feature type="compositionally biased region" description="Polar residues" evidence="1">
    <location>
        <begin position="765"/>
        <end position="786"/>
    </location>
</feature>
<dbReference type="GO" id="GO:0034501">
    <property type="term" value="P:protein localization to kinetochore"/>
    <property type="evidence" value="ECO:0007669"/>
    <property type="project" value="TreeGrafter"/>
</dbReference>
<dbReference type="EMBL" id="RQTK01000126">
    <property type="protein sequence ID" value="RUS86849.1"/>
    <property type="molecule type" value="Genomic_DNA"/>
</dbReference>
<name>A0A433TZ46_ELYCH</name>